<dbReference type="PROSITE" id="PS50195">
    <property type="entry name" value="PX"/>
    <property type="match status" value="1"/>
</dbReference>
<dbReference type="STRING" id="1450537.A0A395HRE3"/>
<reference evidence="8 9" key="1">
    <citation type="submission" date="2018-02" db="EMBL/GenBank/DDBJ databases">
        <title>The genomes of Aspergillus section Nigri reveals drivers in fungal speciation.</title>
        <authorList>
            <consortium name="DOE Joint Genome Institute"/>
            <person name="Vesth T.C."/>
            <person name="Nybo J."/>
            <person name="Theobald S."/>
            <person name="Brandl J."/>
            <person name="Frisvad J.C."/>
            <person name="Nielsen K.F."/>
            <person name="Lyhne E.K."/>
            <person name="Kogle M.E."/>
            <person name="Kuo A."/>
            <person name="Riley R."/>
            <person name="Clum A."/>
            <person name="Nolan M."/>
            <person name="Lipzen A."/>
            <person name="Salamov A."/>
            <person name="Henrissat B."/>
            <person name="Wiebenga A."/>
            <person name="De vries R.P."/>
            <person name="Grigoriev I.V."/>
            <person name="Mortensen U.H."/>
            <person name="Andersen M.R."/>
            <person name="Baker S.E."/>
        </authorList>
    </citation>
    <scope>NUCLEOTIDE SEQUENCE [LARGE SCALE GENOMIC DNA]</scope>
    <source>
        <strain evidence="8 9">CBS 101889</strain>
    </source>
</reference>
<dbReference type="Pfam" id="PF04938">
    <property type="entry name" value="SIP1"/>
    <property type="match status" value="2"/>
</dbReference>
<feature type="domain" description="PX" evidence="7">
    <location>
        <begin position="457"/>
        <end position="572"/>
    </location>
</feature>
<protein>
    <recommendedName>
        <fullName evidence="10">SNARE complex subunit</fullName>
    </recommendedName>
</protein>
<evidence type="ECO:0000256" key="5">
    <source>
        <dbReference type="SAM" id="MobiDB-lite"/>
    </source>
</evidence>
<sequence length="847" mass="92047">MPDKRKPSISASGASPNAKRSRGSHAAEEDEEGAPQAVTPYERPRHHPVFGQKSAIPGLDIAGDDELFYGPAEDGLEYLRMVRSEANSLPLLLVAPPVATSNAVATKNTNPGDDTAKSAESSHTQSATSDAAAAETSTNTTTNATTTTPLRPFPLEGIYRDGVYFATASNKNNNNSSTLSVTPSQPSDPEVLPAQSTYYTLLHHRFLLLRSILKCTPPSDAIAALGDDHPITLPLQSWYARRVWRRLLLEVDPLTVQLACMEMDCVLGVLGILGRVLSENVRSGDEARVRRIAAWAWGLLGRCREVGQLGTEEVGELRDLGKRAVRVLGKIREEEEEGNKDDAEDEGGEREGEDGDNGIEVDLEMRDADGDADAGAEADAPQAEADELEAAKARLQAKIDGGDGAADEAQNEHTDEQTGGASEVTLQIRAMLDMIITIVGEYYGQLDLLKAREPSMAPTVEIAIPTTSISTTSPPFTIYNITLRLPLRSFTISKRYSDFTTFHTTLLNQTNAAPPAPLPPKSWLSSTVKNATLRETRRQALETYLRAINEADDPRWRNSPAWRAFLNLPSLGPNSTTATSNNTTTARLHAAITEPGSITTTSVNGETTTTTITDPTLWLDCFRDMKGHLHDARLHLTRRDQETAPQRQHESSARAKSSLVRAGSLIGALEAGLKNFSSATPNSGSITSEMPRLGDGEIRRRRDLLINARKEKDGLEDLLNAMAAKSRIDSAVASIQDKEALMNVASANAKGKSKAGGRSSGRVLGRETERTRELDNTGVLQLQKQMMQDQDVAVEDLMRIVHRQKELGVAINNELVVQNELLKLTDEDATRLGDKIDIGKKRIGRIS</sequence>
<dbReference type="Gene3D" id="1.20.58.1070">
    <property type="match status" value="1"/>
</dbReference>
<accession>A0A395HRE3</accession>
<keyword evidence="9" id="KW-1185">Reference proteome</keyword>
<proteinExistence type="predicted"/>
<gene>
    <name evidence="8" type="ORF">BO97DRAFT_479403</name>
</gene>
<feature type="region of interest" description="Disordered" evidence="5">
    <location>
        <begin position="333"/>
        <end position="360"/>
    </location>
</feature>
<evidence type="ECO:0000259" key="6">
    <source>
        <dbReference type="PROSITE" id="PS50192"/>
    </source>
</evidence>
<dbReference type="GeneID" id="37204980"/>
<feature type="region of interest" description="Disordered" evidence="5">
    <location>
        <begin position="750"/>
        <end position="770"/>
    </location>
</feature>
<dbReference type="PANTHER" id="PTHR22775:SF3">
    <property type="entry name" value="SORTING NEXIN-13"/>
    <property type="match status" value="1"/>
</dbReference>
<dbReference type="GO" id="GO:0007034">
    <property type="term" value="P:vacuolar transport"/>
    <property type="evidence" value="ECO:0007669"/>
    <property type="project" value="UniProtKB-ARBA"/>
</dbReference>
<evidence type="ECO:0000256" key="4">
    <source>
        <dbReference type="ARBA" id="ARBA00054927"/>
    </source>
</evidence>
<dbReference type="CDD" id="cd06897">
    <property type="entry name" value="PX_SNARE"/>
    <property type="match status" value="1"/>
</dbReference>
<feature type="compositionally biased region" description="Acidic residues" evidence="5">
    <location>
        <begin position="334"/>
        <end position="360"/>
    </location>
</feature>
<feature type="region of interest" description="Disordered" evidence="5">
    <location>
        <begin position="1"/>
        <end position="55"/>
    </location>
</feature>
<dbReference type="Gene3D" id="3.30.1520.10">
    <property type="entry name" value="Phox-like domain"/>
    <property type="match status" value="1"/>
</dbReference>
<dbReference type="AlphaFoldDB" id="A0A395HRE3"/>
<dbReference type="Proteomes" id="UP000248961">
    <property type="component" value="Unassembled WGS sequence"/>
</dbReference>
<dbReference type="VEuPathDB" id="FungiDB:BO97DRAFT_479403"/>
<evidence type="ECO:0000259" key="7">
    <source>
        <dbReference type="PROSITE" id="PS50195"/>
    </source>
</evidence>
<dbReference type="GO" id="GO:0000329">
    <property type="term" value="C:fungal-type vacuole membrane"/>
    <property type="evidence" value="ECO:0007669"/>
    <property type="project" value="UniProtKB-ARBA"/>
</dbReference>
<feature type="region of interest" description="Disordered" evidence="5">
    <location>
        <begin position="103"/>
        <end position="153"/>
    </location>
</feature>
<evidence type="ECO:0008006" key="10">
    <source>
        <dbReference type="Google" id="ProtNLM"/>
    </source>
</evidence>
<evidence type="ECO:0000313" key="8">
    <source>
        <dbReference type="EMBL" id="RAL10387.1"/>
    </source>
</evidence>
<dbReference type="FunFam" id="1.20.5.110:FF:000058">
    <property type="entry name" value="VAM7p Vacuolar SNARE protein"/>
    <property type="match status" value="1"/>
</dbReference>
<dbReference type="SUPFAM" id="SSF58038">
    <property type="entry name" value="SNARE fusion complex"/>
    <property type="match status" value="1"/>
</dbReference>
<dbReference type="GO" id="GO:0000387">
    <property type="term" value="P:spliceosomal snRNP assembly"/>
    <property type="evidence" value="ECO:0007669"/>
    <property type="project" value="InterPro"/>
</dbReference>
<dbReference type="EMBL" id="KZ824296">
    <property type="protein sequence ID" value="RAL10387.1"/>
    <property type="molecule type" value="Genomic_DNA"/>
</dbReference>
<dbReference type="GO" id="GO:0016192">
    <property type="term" value="P:vesicle-mediated transport"/>
    <property type="evidence" value="ECO:0007669"/>
    <property type="project" value="UniProtKB-ARBA"/>
</dbReference>
<evidence type="ECO:0000256" key="1">
    <source>
        <dbReference type="ARBA" id="ARBA00004116"/>
    </source>
</evidence>
<feature type="region of interest" description="Disordered" evidence="5">
    <location>
        <begin position="401"/>
        <end position="421"/>
    </location>
</feature>
<dbReference type="RefSeq" id="XP_025549541.1">
    <property type="nucleotide sequence ID" value="XM_025700691.1"/>
</dbReference>
<feature type="compositionally biased region" description="Basic and acidic residues" evidence="5">
    <location>
        <begin position="638"/>
        <end position="653"/>
    </location>
</feature>
<dbReference type="CDD" id="cd15858">
    <property type="entry name" value="SNARE_VAM7"/>
    <property type="match status" value="1"/>
</dbReference>
<dbReference type="GO" id="GO:0035091">
    <property type="term" value="F:phosphatidylinositol binding"/>
    <property type="evidence" value="ECO:0007669"/>
    <property type="project" value="InterPro"/>
</dbReference>
<dbReference type="InterPro" id="IPR001683">
    <property type="entry name" value="PX_dom"/>
</dbReference>
<feature type="compositionally biased region" description="Low complexity" evidence="5">
    <location>
        <begin position="121"/>
        <end position="148"/>
    </location>
</feature>
<dbReference type="PANTHER" id="PTHR22775">
    <property type="entry name" value="SORTING NEXIN"/>
    <property type="match status" value="1"/>
</dbReference>
<dbReference type="OrthoDB" id="428895at2759"/>
<comment type="function">
    <text evidence="4">Essential for proper morphogenesis of the vacuole. May exist as structural reinforcement on the surface of the vacuolar membrane and be required for maintenance against rupture by osmotic pressure.</text>
</comment>
<dbReference type="GO" id="GO:0097576">
    <property type="term" value="P:vacuole fusion"/>
    <property type="evidence" value="ECO:0007669"/>
    <property type="project" value="UniProtKB-ARBA"/>
</dbReference>
<keyword evidence="2" id="KW-0926">Vacuole</keyword>
<feature type="compositionally biased region" description="Low complexity" evidence="5">
    <location>
        <begin position="750"/>
        <end position="763"/>
    </location>
</feature>
<feature type="domain" description="T-SNARE coiled-coil homology" evidence="6">
    <location>
        <begin position="784"/>
        <end position="846"/>
    </location>
</feature>
<evidence type="ECO:0000313" key="9">
    <source>
        <dbReference type="Proteomes" id="UP000248961"/>
    </source>
</evidence>
<keyword evidence="3" id="KW-0175">Coiled coil</keyword>
<feature type="compositionally biased region" description="Polar residues" evidence="5">
    <location>
        <begin position="103"/>
        <end position="112"/>
    </location>
</feature>
<name>A0A395HRE3_ASPHC</name>
<dbReference type="SUPFAM" id="SSF64268">
    <property type="entry name" value="PX domain"/>
    <property type="match status" value="1"/>
</dbReference>
<dbReference type="Gene3D" id="1.20.5.110">
    <property type="match status" value="1"/>
</dbReference>
<dbReference type="SMART" id="SM00397">
    <property type="entry name" value="t_SNARE"/>
    <property type="match status" value="1"/>
</dbReference>
<organism evidence="8 9">
    <name type="scientific">Aspergillus homomorphus (strain CBS 101889)</name>
    <dbReference type="NCBI Taxonomy" id="1450537"/>
    <lineage>
        <taxon>Eukaryota</taxon>
        <taxon>Fungi</taxon>
        <taxon>Dikarya</taxon>
        <taxon>Ascomycota</taxon>
        <taxon>Pezizomycotina</taxon>
        <taxon>Eurotiomycetes</taxon>
        <taxon>Eurotiomycetidae</taxon>
        <taxon>Eurotiales</taxon>
        <taxon>Aspergillaceae</taxon>
        <taxon>Aspergillus</taxon>
        <taxon>Aspergillus subgen. Circumdati</taxon>
    </lineage>
</organism>
<dbReference type="InterPro" id="IPR035426">
    <property type="entry name" value="Gemin2/Brr1"/>
</dbReference>
<feature type="region of interest" description="Disordered" evidence="5">
    <location>
        <begin position="638"/>
        <end position="658"/>
    </location>
</feature>
<comment type="subcellular location">
    <subcellularLocation>
        <location evidence="1">Vacuole</location>
    </subcellularLocation>
</comment>
<dbReference type="SMART" id="SM00312">
    <property type="entry name" value="PX"/>
    <property type="match status" value="1"/>
</dbReference>
<evidence type="ECO:0000256" key="3">
    <source>
        <dbReference type="ARBA" id="ARBA00023054"/>
    </source>
</evidence>
<dbReference type="Pfam" id="PF00787">
    <property type="entry name" value="PX"/>
    <property type="match status" value="1"/>
</dbReference>
<dbReference type="PROSITE" id="PS50192">
    <property type="entry name" value="T_SNARE"/>
    <property type="match status" value="1"/>
</dbReference>
<evidence type="ECO:0000256" key="2">
    <source>
        <dbReference type="ARBA" id="ARBA00022554"/>
    </source>
</evidence>
<dbReference type="InterPro" id="IPR036871">
    <property type="entry name" value="PX_dom_sf"/>
</dbReference>
<dbReference type="InterPro" id="IPR000727">
    <property type="entry name" value="T_SNARE_dom"/>
</dbReference>